<dbReference type="InterPro" id="IPR052185">
    <property type="entry name" value="IPC_Synthase-Related"/>
</dbReference>
<evidence type="ECO:0000313" key="8">
    <source>
        <dbReference type="Proteomes" id="UP001183176"/>
    </source>
</evidence>
<dbReference type="RefSeq" id="WP_311422689.1">
    <property type="nucleotide sequence ID" value="NZ_JAVREH010000008.1"/>
</dbReference>
<keyword evidence="4 5" id="KW-0472">Membrane</keyword>
<feature type="transmembrane region" description="Helical" evidence="5">
    <location>
        <begin position="268"/>
        <end position="286"/>
    </location>
</feature>
<dbReference type="InterPro" id="IPR036938">
    <property type="entry name" value="PAP2/HPO_sf"/>
</dbReference>
<feature type="domain" description="Inositolphosphotransferase Aur1/Ipt1" evidence="6">
    <location>
        <begin position="108"/>
        <end position="329"/>
    </location>
</feature>
<name>A0ABU2J968_9ACTN</name>
<dbReference type="PANTHER" id="PTHR31310">
    <property type="match status" value="1"/>
</dbReference>
<keyword evidence="3 5" id="KW-1133">Transmembrane helix</keyword>
<evidence type="ECO:0000256" key="4">
    <source>
        <dbReference type="ARBA" id="ARBA00023136"/>
    </source>
</evidence>
<evidence type="ECO:0000256" key="5">
    <source>
        <dbReference type="SAM" id="Phobius"/>
    </source>
</evidence>
<accession>A0ABU2J968</accession>
<keyword evidence="2 5" id="KW-0812">Transmembrane</keyword>
<comment type="caution">
    <text evidence="7">The sequence shown here is derived from an EMBL/GenBank/DDBJ whole genome shotgun (WGS) entry which is preliminary data.</text>
</comment>
<sequence length="368" mass="40670">MTRAASPEPGRSPLLSSRALTVARRLAVSLWAVALLYWTHRVGITFDRNTVLIYVCAGLFAASIGRRGVLSVLRDWLPFVAVLVAYDLTRGAAELLGRPTEWHLQLDFDRWLFRVDPTVWLQSHLKEPFPPWWEMGVSLVYVSYFLAPYAVAGVLWLRDRAAWRRFAFQFVAISLLGLIGFIVFPAAPPWAAAQCTSAQVAGGPSEPSCIDAKVGTVTSGGMLGSVHPIHSGAAPYVERVATRGWNRLGIPQAKALIDEGQAGVNQVAAVPSLHAAISALLTVFFWPRVRRRWRPLLACYALAMGFSLVYGAEHYVFDILLGWLLTGVVTFGFHRWDVRRRRARDLAAAAQNELGRTDILDGSLLTHS</sequence>
<reference evidence="8" key="1">
    <citation type="submission" date="2023-07" db="EMBL/GenBank/DDBJ databases">
        <title>30 novel species of actinomycetes from the DSMZ collection.</title>
        <authorList>
            <person name="Nouioui I."/>
        </authorList>
    </citation>
    <scope>NUCLEOTIDE SEQUENCE [LARGE SCALE GENOMIC DNA]</scope>
    <source>
        <strain evidence="8">DSM 44399</strain>
    </source>
</reference>
<feature type="transmembrane region" description="Helical" evidence="5">
    <location>
        <begin position="166"/>
        <end position="187"/>
    </location>
</feature>
<feature type="transmembrane region" description="Helical" evidence="5">
    <location>
        <begin position="135"/>
        <end position="157"/>
    </location>
</feature>
<evidence type="ECO:0000256" key="3">
    <source>
        <dbReference type="ARBA" id="ARBA00022989"/>
    </source>
</evidence>
<feature type="transmembrane region" description="Helical" evidence="5">
    <location>
        <begin position="22"/>
        <end position="39"/>
    </location>
</feature>
<dbReference type="EMBL" id="JAVREH010000008">
    <property type="protein sequence ID" value="MDT0261535.1"/>
    <property type="molecule type" value="Genomic_DNA"/>
</dbReference>
<proteinExistence type="predicted"/>
<dbReference type="Gene3D" id="1.20.144.10">
    <property type="entry name" value="Phosphatidic acid phosphatase type 2/haloperoxidase"/>
    <property type="match status" value="1"/>
</dbReference>
<organism evidence="7 8">
    <name type="scientific">Jatrophihabitans lederbergiae</name>
    <dbReference type="NCBI Taxonomy" id="3075547"/>
    <lineage>
        <taxon>Bacteria</taxon>
        <taxon>Bacillati</taxon>
        <taxon>Actinomycetota</taxon>
        <taxon>Actinomycetes</taxon>
        <taxon>Jatrophihabitantales</taxon>
        <taxon>Jatrophihabitantaceae</taxon>
        <taxon>Jatrophihabitans</taxon>
    </lineage>
</organism>
<evidence type="ECO:0000259" key="6">
    <source>
        <dbReference type="Pfam" id="PF14378"/>
    </source>
</evidence>
<dbReference type="Proteomes" id="UP001183176">
    <property type="component" value="Unassembled WGS sequence"/>
</dbReference>
<gene>
    <name evidence="7" type="ORF">RM423_09030</name>
</gene>
<dbReference type="PANTHER" id="PTHR31310:SF7">
    <property type="entry name" value="PA-PHOSPHATASE RELATED-FAMILY PROTEIN DDB_G0268928"/>
    <property type="match status" value="1"/>
</dbReference>
<feature type="transmembrane region" description="Helical" evidence="5">
    <location>
        <begin position="316"/>
        <end position="334"/>
    </location>
</feature>
<protein>
    <submittedName>
        <fullName evidence="7">Phosphatase PAP2 family protein</fullName>
    </submittedName>
</protein>
<evidence type="ECO:0000256" key="1">
    <source>
        <dbReference type="ARBA" id="ARBA00004141"/>
    </source>
</evidence>
<evidence type="ECO:0000313" key="7">
    <source>
        <dbReference type="EMBL" id="MDT0261535.1"/>
    </source>
</evidence>
<dbReference type="Pfam" id="PF14378">
    <property type="entry name" value="PAP2_3"/>
    <property type="match status" value="1"/>
</dbReference>
<feature type="transmembrane region" description="Helical" evidence="5">
    <location>
        <begin position="293"/>
        <end position="310"/>
    </location>
</feature>
<dbReference type="SUPFAM" id="SSF48317">
    <property type="entry name" value="Acid phosphatase/Vanadium-dependent haloperoxidase"/>
    <property type="match status" value="1"/>
</dbReference>
<comment type="subcellular location">
    <subcellularLocation>
        <location evidence="1">Membrane</location>
        <topology evidence="1">Multi-pass membrane protein</topology>
    </subcellularLocation>
</comment>
<keyword evidence="8" id="KW-1185">Reference proteome</keyword>
<evidence type="ECO:0000256" key="2">
    <source>
        <dbReference type="ARBA" id="ARBA00022692"/>
    </source>
</evidence>
<dbReference type="InterPro" id="IPR026841">
    <property type="entry name" value="Aur1/Ipt1"/>
</dbReference>
<feature type="transmembrane region" description="Helical" evidence="5">
    <location>
        <begin position="51"/>
        <end position="69"/>
    </location>
</feature>